<organism evidence="3 4">
    <name type="scientific">Halorutilus salinus</name>
    <dbReference type="NCBI Taxonomy" id="2487751"/>
    <lineage>
        <taxon>Archaea</taxon>
        <taxon>Methanobacteriati</taxon>
        <taxon>Methanobacteriota</taxon>
        <taxon>Stenosarchaea group</taxon>
        <taxon>Halobacteria</taxon>
        <taxon>Halorutilales</taxon>
        <taxon>Halorutilaceae</taxon>
        <taxon>Halorutilus</taxon>
    </lineage>
</organism>
<dbReference type="Pfam" id="PF01370">
    <property type="entry name" value="Epimerase"/>
    <property type="match status" value="1"/>
</dbReference>
<protein>
    <submittedName>
        <fullName evidence="3">NAD(P)-dependent oxidoreductase</fullName>
    </submittedName>
</protein>
<dbReference type="PANTHER" id="PTHR43000">
    <property type="entry name" value="DTDP-D-GLUCOSE 4,6-DEHYDRATASE-RELATED"/>
    <property type="match status" value="1"/>
</dbReference>
<dbReference type="SUPFAM" id="SSF51735">
    <property type="entry name" value="NAD(P)-binding Rossmann-fold domains"/>
    <property type="match status" value="1"/>
</dbReference>
<keyword evidence="4" id="KW-1185">Reference proteome</keyword>
<dbReference type="AlphaFoldDB" id="A0A9Q4C3E0"/>
<accession>A0A9Q4C3E0</accession>
<name>A0A9Q4C3E0_9EURY</name>
<comment type="similarity">
    <text evidence="1">Belongs to the NAD(P)-dependent epimerase/dehydratase family.</text>
</comment>
<dbReference type="EMBL" id="RKLV01000006">
    <property type="protein sequence ID" value="MCX2819132.1"/>
    <property type="molecule type" value="Genomic_DNA"/>
</dbReference>
<proteinExistence type="inferred from homology"/>
<evidence type="ECO:0000259" key="2">
    <source>
        <dbReference type="Pfam" id="PF01370"/>
    </source>
</evidence>
<dbReference type="Gene3D" id="3.40.50.720">
    <property type="entry name" value="NAD(P)-binding Rossmann-like Domain"/>
    <property type="match status" value="1"/>
</dbReference>
<evidence type="ECO:0000313" key="4">
    <source>
        <dbReference type="Proteomes" id="UP001149411"/>
    </source>
</evidence>
<dbReference type="Proteomes" id="UP001149411">
    <property type="component" value="Unassembled WGS sequence"/>
</dbReference>
<feature type="domain" description="NAD-dependent epimerase/dehydratase" evidence="2">
    <location>
        <begin position="6"/>
        <end position="232"/>
    </location>
</feature>
<dbReference type="RefSeq" id="WP_266087146.1">
    <property type="nucleotide sequence ID" value="NZ_RKLV01000006.1"/>
</dbReference>
<reference evidence="3" key="1">
    <citation type="submission" date="2022-09" db="EMBL/GenBank/DDBJ databases">
        <title>Haloadaptaus new haloarchaeum isolated from saline soil.</title>
        <authorList>
            <person name="Duran-Viseras A."/>
            <person name="Sanchez-Porro C."/>
            <person name="Ventosa A."/>
        </authorList>
    </citation>
    <scope>NUCLEOTIDE SEQUENCE</scope>
    <source>
        <strain evidence="3">F3-133</strain>
    </source>
</reference>
<dbReference type="InterPro" id="IPR036291">
    <property type="entry name" value="NAD(P)-bd_dom_sf"/>
</dbReference>
<evidence type="ECO:0000256" key="1">
    <source>
        <dbReference type="ARBA" id="ARBA00007637"/>
    </source>
</evidence>
<evidence type="ECO:0000313" key="3">
    <source>
        <dbReference type="EMBL" id="MCX2819132.1"/>
    </source>
</evidence>
<dbReference type="InterPro" id="IPR001509">
    <property type="entry name" value="Epimerase_deHydtase"/>
</dbReference>
<sequence>MSGKRALVTGACGFIGSMVCERLLDKGYEVRGTDLETADRSGIEELDIEFVAADLTEKDEIREAVRDVDVIFHTAALFSYSSLIDWEVFEAVNVNGTENLCEAAVEEGVGSLVHWSTCGVYGPPKDDLVPVKEDHPKNPESKYDLSKWLQEKKAMEYHGENGFQVKAIRPASVYGPGNTYGAAQVFLAIGNGLLRIYPLHCDYHFSIAHVEDVVRAAVHLDENGEGGEAYNVVDNADYTAARLIKETAAMMGKRVYGLPIDCKMYERLANLRYFVPPMEMAYDALDREPPFEADALHYLKGNYWMDNTKLLETGFELSYPSFRDGMPETVEWYEEQGMM</sequence>
<gene>
    <name evidence="3" type="ORF">EGH25_07175</name>
</gene>
<comment type="caution">
    <text evidence="3">The sequence shown here is derived from an EMBL/GenBank/DDBJ whole genome shotgun (WGS) entry which is preliminary data.</text>
</comment>